<dbReference type="Gene3D" id="3.30.230.10">
    <property type="match status" value="1"/>
</dbReference>
<dbReference type="NCBIfam" id="TIGR00490">
    <property type="entry name" value="aEF-2"/>
    <property type="match status" value="1"/>
</dbReference>
<dbReference type="Pfam" id="PF03764">
    <property type="entry name" value="EFG_IV"/>
    <property type="match status" value="1"/>
</dbReference>
<comment type="similarity">
    <text evidence="2 10">Belongs to the TRAFAC class translation factor GTPase superfamily. Classic translation factor GTPase family. EF-G/EF-2 subfamily.</text>
</comment>
<keyword evidence="13" id="KW-1185">Reference proteome</keyword>
<dbReference type="RefSeq" id="WP_154810019.1">
    <property type="nucleotide sequence ID" value="NZ_VIAQ01000015.1"/>
</dbReference>
<evidence type="ECO:0000259" key="11">
    <source>
        <dbReference type="PROSITE" id="PS51722"/>
    </source>
</evidence>
<dbReference type="PANTHER" id="PTHR42908:SF3">
    <property type="entry name" value="ELONGATION FACTOR-LIKE GTPASE 1"/>
    <property type="match status" value="1"/>
</dbReference>
<dbReference type="SMART" id="SM00838">
    <property type="entry name" value="EFG_C"/>
    <property type="match status" value="1"/>
</dbReference>
<dbReference type="OrthoDB" id="6290at2157"/>
<keyword evidence="4 10" id="KW-0963">Cytoplasm</keyword>
<dbReference type="InterPro" id="IPR000640">
    <property type="entry name" value="EFG_V-like"/>
</dbReference>
<evidence type="ECO:0000313" key="13">
    <source>
        <dbReference type="Proteomes" id="UP000319335"/>
    </source>
</evidence>
<keyword evidence="5 10" id="KW-0547">Nucleotide-binding</keyword>
<keyword evidence="7 10" id="KW-0648">Protein biosynthesis</keyword>
<dbReference type="EMBL" id="VIAQ01000015">
    <property type="protein sequence ID" value="TQD25293.1"/>
    <property type="molecule type" value="Genomic_DNA"/>
</dbReference>
<feature type="binding site" evidence="10">
    <location>
        <begin position="93"/>
        <end position="97"/>
    </location>
    <ligand>
        <name>GTP</name>
        <dbReference type="ChEBI" id="CHEBI:37565"/>
    </ligand>
</feature>
<protein>
    <recommendedName>
        <fullName evidence="3 10">Elongation factor 2</fullName>
        <shortName evidence="10">EF-2</shortName>
    </recommendedName>
</protein>
<dbReference type="CDD" id="cd16261">
    <property type="entry name" value="EF2_snRNP_III"/>
    <property type="match status" value="1"/>
</dbReference>
<dbReference type="SUPFAM" id="SSF50447">
    <property type="entry name" value="Translation proteins"/>
    <property type="match status" value="1"/>
</dbReference>
<evidence type="ECO:0000256" key="4">
    <source>
        <dbReference type="ARBA" id="ARBA00022490"/>
    </source>
</evidence>
<dbReference type="FunFam" id="2.40.30.10:FF:000110">
    <property type="entry name" value="Elongation factor 2"/>
    <property type="match status" value="1"/>
</dbReference>
<dbReference type="InterPro" id="IPR014721">
    <property type="entry name" value="Ribsml_uS5_D2-typ_fold_subgr"/>
</dbReference>
<dbReference type="CDD" id="cd01681">
    <property type="entry name" value="aeEF2_snRNP_like_IV"/>
    <property type="match status" value="1"/>
</dbReference>
<evidence type="ECO:0000256" key="2">
    <source>
        <dbReference type="ARBA" id="ARBA00005870"/>
    </source>
</evidence>
<dbReference type="AlphaFoldDB" id="A0A7Z8P4Q5"/>
<evidence type="ECO:0000256" key="5">
    <source>
        <dbReference type="ARBA" id="ARBA00022741"/>
    </source>
</evidence>
<feature type="modified residue" description="Diphthamide" evidence="10">
    <location>
        <position position="598"/>
    </location>
</feature>
<dbReference type="Pfam" id="PF03144">
    <property type="entry name" value="GTP_EFTU_D2"/>
    <property type="match status" value="1"/>
</dbReference>
<dbReference type="CDD" id="cd01885">
    <property type="entry name" value="EF2"/>
    <property type="match status" value="1"/>
</dbReference>
<dbReference type="InterPro" id="IPR000795">
    <property type="entry name" value="T_Tr_GTP-bd_dom"/>
</dbReference>
<dbReference type="Proteomes" id="UP000319335">
    <property type="component" value="Unassembled WGS sequence"/>
</dbReference>
<dbReference type="SUPFAM" id="SSF54980">
    <property type="entry name" value="EF-G C-terminal domain-like"/>
    <property type="match status" value="2"/>
</dbReference>
<dbReference type="NCBIfam" id="TIGR00231">
    <property type="entry name" value="small_GTP"/>
    <property type="match status" value="1"/>
</dbReference>
<dbReference type="PRINTS" id="PR00315">
    <property type="entry name" value="ELONGATNFCT"/>
</dbReference>
<dbReference type="InterPro" id="IPR009000">
    <property type="entry name" value="Transl_B-barrel_sf"/>
</dbReference>
<dbReference type="Pfam" id="PF14492">
    <property type="entry name" value="EFG_III"/>
    <property type="match status" value="1"/>
</dbReference>
<dbReference type="PROSITE" id="PS00301">
    <property type="entry name" value="G_TR_1"/>
    <property type="match status" value="1"/>
</dbReference>
<dbReference type="GO" id="GO:0005525">
    <property type="term" value="F:GTP binding"/>
    <property type="evidence" value="ECO:0007669"/>
    <property type="project" value="UniProtKB-UniRule"/>
</dbReference>
<evidence type="ECO:0000256" key="3">
    <source>
        <dbReference type="ARBA" id="ARBA00017891"/>
    </source>
</evidence>
<dbReference type="CDD" id="cd16268">
    <property type="entry name" value="EF2_II"/>
    <property type="match status" value="1"/>
</dbReference>
<accession>A0A7Z8P4Q5</accession>
<dbReference type="FunFam" id="3.30.70.870:FF:000002">
    <property type="entry name" value="Translation elongation factor 2"/>
    <property type="match status" value="1"/>
</dbReference>
<reference evidence="12 13" key="1">
    <citation type="submission" date="2019-06" db="EMBL/GenBank/DDBJ databases">
        <title>Draft genome sequence of Methanolobus vulcani B1d.</title>
        <authorList>
            <person name="Creighbaum A.J."/>
            <person name="Ticak T."/>
            <person name="Hariraju D."/>
            <person name="Arivett B.A."/>
            <person name="Ferguson D.J.Jr."/>
        </authorList>
    </citation>
    <scope>NUCLEOTIDE SEQUENCE [LARGE SCALE GENOMIC DNA]</scope>
    <source>
        <strain evidence="12 13">B1d</strain>
    </source>
</reference>
<dbReference type="FunFam" id="3.40.50.300:FF:000684">
    <property type="entry name" value="Elongation factor 2"/>
    <property type="match status" value="1"/>
</dbReference>
<gene>
    <name evidence="10" type="primary">fusA</name>
    <name evidence="12" type="ORF">FKV42_09670</name>
</gene>
<feature type="binding site" evidence="10">
    <location>
        <begin position="27"/>
        <end position="34"/>
    </location>
    <ligand>
        <name>GTP</name>
        <dbReference type="ChEBI" id="CHEBI:37565"/>
    </ligand>
</feature>
<evidence type="ECO:0000256" key="10">
    <source>
        <dbReference type="HAMAP-Rule" id="MF_00054"/>
    </source>
</evidence>
<dbReference type="InterPro" id="IPR004161">
    <property type="entry name" value="EFTu-like_2"/>
</dbReference>
<dbReference type="InterPro" id="IPR035647">
    <property type="entry name" value="EFG_III/V"/>
</dbReference>
<dbReference type="Pfam" id="PF00009">
    <property type="entry name" value="GTP_EFTU"/>
    <property type="match status" value="1"/>
</dbReference>
<evidence type="ECO:0000256" key="8">
    <source>
        <dbReference type="ARBA" id="ARBA00023134"/>
    </source>
</evidence>
<dbReference type="SUPFAM" id="SSF54211">
    <property type="entry name" value="Ribosomal protein S5 domain 2-like"/>
    <property type="match status" value="1"/>
</dbReference>
<evidence type="ECO:0000256" key="9">
    <source>
        <dbReference type="ARBA" id="ARBA00024731"/>
    </source>
</evidence>
<dbReference type="Gene3D" id="3.40.50.300">
    <property type="entry name" value="P-loop containing nucleotide triphosphate hydrolases"/>
    <property type="match status" value="1"/>
</dbReference>
<dbReference type="GO" id="GO:0005829">
    <property type="term" value="C:cytosol"/>
    <property type="evidence" value="ECO:0007669"/>
    <property type="project" value="TreeGrafter"/>
</dbReference>
<dbReference type="CDD" id="cd01514">
    <property type="entry name" value="Elongation_Factor_C"/>
    <property type="match status" value="1"/>
</dbReference>
<comment type="subcellular location">
    <subcellularLocation>
        <location evidence="1 10">Cytoplasm</location>
    </subcellularLocation>
</comment>
<dbReference type="SMART" id="SM00889">
    <property type="entry name" value="EFG_IV"/>
    <property type="match status" value="1"/>
</dbReference>
<dbReference type="PROSITE" id="PS51722">
    <property type="entry name" value="G_TR_2"/>
    <property type="match status" value="1"/>
</dbReference>
<evidence type="ECO:0000313" key="12">
    <source>
        <dbReference type="EMBL" id="TQD25293.1"/>
    </source>
</evidence>
<feature type="domain" description="Tr-type G" evidence="11">
    <location>
        <begin position="18"/>
        <end position="262"/>
    </location>
</feature>
<dbReference type="Gene3D" id="3.30.70.870">
    <property type="entry name" value="Elongation Factor G (Translational Gtpase), domain 3"/>
    <property type="match status" value="1"/>
</dbReference>
<dbReference type="InterPro" id="IPR027417">
    <property type="entry name" value="P-loop_NTPase"/>
</dbReference>
<dbReference type="FunFam" id="3.30.70.240:FF:000010">
    <property type="entry name" value="Elongation factor 2"/>
    <property type="match status" value="1"/>
</dbReference>
<dbReference type="Gene3D" id="3.30.70.240">
    <property type="match status" value="1"/>
</dbReference>
<dbReference type="HAMAP" id="MF_00054_A">
    <property type="entry name" value="EF_G_EF_2_A"/>
    <property type="match status" value="1"/>
</dbReference>
<comment type="caution">
    <text evidence="12">The sequence shown here is derived from an EMBL/GenBank/DDBJ whole genome shotgun (WGS) entry which is preliminary data.</text>
</comment>
<name>A0A7Z8P4Q5_9EURY</name>
<sequence length="732" mass="80671">MAKDKMVDRVAGIMGTPEMIRNIGIVAHIDHGKTTLSDNLLAGAGMLSKELAGNACWTDSDEEEQERGITIDSANVSMVHEYDGKEYLINLIDTPGHVDFGGDVTRAMRAVDGAVVVIDAVEGTMPQTETVLRQALKEHVKPVLFINKVDRLINELQVDGQEMQIRLGKLIDHVNKLIKGMNEERYKAGWRVDAAEGTVAFGSALYNWAISVPMMQKTGVSFQQIYDYNKSDDPNSIRELADKCPLHEVLNDMVIRFLPSPLQAQEGRIGAIWHGDKTSPIYKSMINADPKADLAFMVTDITMDPHAGEVATGRLFSGSLERGMEVFVSGTSRKNRIQQVGVFMGPKRLEVENIPAGNIAAVTGLRDAIVGSTVTTLEGMEPFESITHASEPVVTVAVEAKHMKDLPKLVEVLRQVAKEDPTLKITLDEETGEHLMAGMGELHLEVIAHRIERDKGVEITTTPPIVVYRETIRGGAGPVEGKSPNRHNRFYVEIEPLEEGVRDLIKAGEISMRMPEVERREKLMEAGMDKDEAKGIVDIFESNIYLDMTKGIQHLNETMELILEGFHEVMKGGPLSKEPCMGVKVRLVDAKLHEDAVHRGPAQVIPASRQGIQAAMLMADDTLLEPYQKVFIQVPQDQMGGATKEIQGRRGIIINMTSEGDMTIIESRAPVSELFGFAGDIRSATEGRAMWSTEFAGFDTLPANMTAEIVCGIRERKGLKKELPQASDYLSM</sequence>
<dbReference type="InterPro" id="IPR005517">
    <property type="entry name" value="Transl_elong_EFG/EF2_IV"/>
</dbReference>
<dbReference type="GO" id="GO:0003924">
    <property type="term" value="F:GTPase activity"/>
    <property type="evidence" value="ECO:0007669"/>
    <property type="project" value="InterPro"/>
</dbReference>
<evidence type="ECO:0000256" key="1">
    <source>
        <dbReference type="ARBA" id="ARBA00004496"/>
    </source>
</evidence>
<dbReference type="InterPro" id="IPR041095">
    <property type="entry name" value="EFG_II"/>
</dbReference>
<comment type="function">
    <text evidence="9 10">Catalyzes the GTP-dependent ribosomal translocation step during translation elongation. During this step, the ribosome changes from the pre-translocational (PRE) to the post-translocational (POST) state as the newly formed A-site-bound peptidyl-tRNA and P-site-bound deacylated tRNA move to the P and E sites, respectively. Catalyzes the coordinated movement of the two tRNA molecules, the mRNA and conformational changes in the ribosome.</text>
</comment>
<dbReference type="PANTHER" id="PTHR42908">
    <property type="entry name" value="TRANSLATION ELONGATION FACTOR-RELATED"/>
    <property type="match status" value="1"/>
</dbReference>
<dbReference type="Gene3D" id="2.40.30.10">
    <property type="entry name" value="Translation factors"/>
    <property type="match status" value="1"/>
</dbReference>
<dbReference type="SUPFAM" id="SSF52540">
    <property type="entry name" value="P-loop containing nucleoside triphosphate hydrolases"/>
    <property type="match status" value="1"/>
</dbReference>
<dbReference type="InterPro" id="IPR004543">
    <property type="entry name" value="Transl_elong_EFG/EF2_arc"/>
</dbReference>
<keyword evidence="6 10" id="KW-0251">Elongation factor</keyword>
<dbReference type="GO" id="GO:0003746">
    <property type="term" value="F:translation elongation factor activity"/>
    <property type="evidence" value="ECO:0007669"/>
    <property type="project" value="UniProtKB-UniRule"/>
</dbReference>
<dbReference type="InterPro" id="IPR031157">
    <property type="entry name" value="G_TR_CS"/>
</dbReference>
<evidence type="ECO:0000256" key="7">
    <source>
        <dbReference type="ARBA" id="ARBA00022917"/>
    </source>
</evidence>
<evidence type="ECO:0000256" key="6">
    <source>
        <dbReference type="ARBA" id="ARBA00022768"/>
    </source>
</evidence>
<keyword evidence="8 10" id="KW-0342">GTP-binding</keyword>
<feature type="binding site" evidence="10">
    <location>
        <begin position="147"/>
        <end position="150"/>
    </location>
    <ligand>
        <name>GTP</name>
        <dbReference type="ChEBI" id="CHEBI:37565"/>
    </ligand>
</feature>
<proteinExistence type="inferred from homology"/>
<dbReference type="Pfam" id="PF00679">
    <property type="entry name" value="EFG_C"/>
    <property type="match status" value="1"/>
</dbReference>
<dbReference type="GO" id="GO:1990904">
    <property type="term" value="C:ribonucleoprotein complex"/>
    <property type="evidence" value="ECO:0007669"/>
    <property type="project" value="TreeGrafter"/>
</dbReference>
<organism evidence="12 13">
    <name type="scientific">Methanolobus vulcani</name>
    <dbReference type="NCBI Taxonomy" id="38026"/>
    <lineage>
        <taxon>Archaea</taxon>
        <taxon>Methanobacteriati</taxon>
        <taxon>Methanobacteriota</taxon>
        <taxon>Stenosarchaea group</taxon>
        <taxon>Methanomicrobia</taxon>
        <taxon>Methanosarcinales</taxon>
        <taxon>Methanosarcinaceae</taxon>
        <taxon>Methanolobus</taxon>
    </lineage>
</organism>
<dbReference type="InterPro" id="IPR020568">
    <property type="entry name" value="Ribosomal_Su5_D2-typ_SF"/>
</dbReference>
<dbReference type="InterPro" id="IPR005225">
    <property type="entry name" value="Small_GTP-bd"/>
</dbReference>